<protein>
    <submittedName>
        <fullName evidence="6">Uncharacterized protein</fullName>
    </submittedName>
</protein>
<feature type="binding site" evidence="5">
    <location>
        <position position="173"/>
    </location>
    <ligand>
        <name>Fe cation</name>
        <dbReference type="ChEBI" id="CHEBI:24875"/>
        <note>catalytic</note>
    </ligand>
</feature>
<dbReference type="PANTHER" id="PTHR10543">
    <property type="entry name" value="BETA-CAROTENE DIOXYGENASE"/>
    <property type="match status" value="1"/>
</dbReference>
<dbReference type="InterPro" id="IPR004294">
    <property type="entry name" value="Carotenoid_Oase"/>
</dbReference>
<accession>A0A1B6IET9</accession>
<organism evidence="6">
    <name type="scientific">Homalodisca liturata</name>
    <dbReference type="NCBI Taxonomy" id="320908"/>
    <lineage>
        <taxon>Eukaryota</taxon>
        <taxon>Metazoa</taxon>
        <taxon>Ecdysozoa</taxon>
        <taxon>Arthropoda</taxon>
        <taxon>Hexapoda</taxon>
        <taxon>Insecta</taxon>
        <taxon>Pterygota</taxon>
        <taxon>Neoptera</taxon>
        <taxon>Paraneoptera</taxon>
        <taxon>Hemiptera</taxon>
        <taxon>Auchenorrhyncha</taxon>
        <taxon>Membracoidea</taxon>
        <taxon>Cicadellidae</taxon>
        <taxon>Cicadellinae</taxon>
        <taxon>Proconiini</taxon>
        <taxon>Homalodisca</taxon>
    </lineage>
</organism>
<gene>
    <name evidence="6" type="ORF">g.38368</name>
</gene>
<dbReference type="GO" id="GO:0046872">
    <property type="term" value="F:metal ion binding"/>
    <property type="evidence" value="ECO:0007669"/>
    <property type="project" value="UniProtKB-KW"/>
</dbReference>
<dbReference type="EMBL" id="GECU01022247">
    <property type="protein sequence ID" value="JAS85459.1"/>
    <property type="molecule type" value="Transcribed_RNA"/>
</dbReference>
<evidence type="ECO:0000256" key="4">
    <source>
        <dbReference type="ARBA" id="ARBA00023004"/>
    </source>
</evidence>
<dbReference type="GO" id="GO:0010436">
    <property type="term" value="F:carotenoid dioxygenase activity"/>
    <property type="evidence" value="ECO:0007669"/>
    <property type="project" value="TreeGrafter"/>
</dbReference>
<dbReference type="GO" id="GO:0003834">
    <property type="term" value="F:beta-carotene 15,15'-dioxygenase activity"/>
    <property type="evidence" value="ECO:0007669"/>
    <property type="project" value="TreeGrafter"/>
</dbReference>
<dbReference type="Pfam" id="PF03055">
    <property type="entry name" value="RPE65"/>
    <property type="match status" value="1"/>
</dbReference>
<dbReference type="GO" id="GO:0042574">
    <property type="term" value="P:retinal metabolic process"/>
    <property type="evidence" value="ECO:0007669"/>
    <property type="project" value="TreeGrafter"/>
</dbReference>
<evidence type="ECO:0000256" key="2">
    <source>
        <dbReference type="ARBA" id="ARBA00022723"/>
    </source>
</evidence>
<sequence>MSSSSSIAPLFRSTEEQLTPLTATVTGNIPEWLEGRYMRVGPGLFDLDDFTVNHWFDGFAVVYKFEISKNKVTFIKKYLQSDAYKKAMAAKRPVYTEFGTKAHSDVTKSIFSRVICSVIPELTDNCAVNIFTFNGQVFVSSESANIRQINPKTLETMDKIDLSKAGATLISSHFLTDSRGDMYTFATEIFTSASYSVIKVPASDSKNPFKKAKALCTFSPNNKGPSVYHSFAASDNYIVFIEQPLILNMLKLISATVKGRCLYECMEWQPHLLNTFYIIDKRTGKVLPTKYISTKPFFVCHHINCYEEDNQLVIDVIKYDTPDLFDKMFLNVVRQDKFDITNGGCVQQFVLPLLQPNQELTEGQNLVTVKSSATAEWREDTVHLTGHTLSEQRGYEQPCINPCYRGRKYRYFYASAMIDCGPLRNSLVKVDTATGSVQVWKESVTSYPGEPQFVPNPMGQSEEDGVLLVPVTNTDPAIDDSLVILDAATLKEIGRASITCHLPNLMHGLFISFIALETVSVGEL</sequence>
<evidence type="ECO:0000256" key="1">
    <source>
        <dbReference type="ARBA" id="ARBA00006787"/>
    </source>
</evidence>
<evidence type="ECO:0000313" key="6">
    <source>
        <dbReference type="EMBL" id="JAS85459.1"/>
    </source>
</evidence>
<evidence type="ECO:0000256" key="3">
    <source>
        <dbReference type="ARBA" id="ARBA00023002"/>
    </source>
</evidence>
<name>A0A1B6IET9_9HEMI</name>
<dbReference type="AlphaFoldDB" id="A0A1B6IET9"/>
<keyword evidence="4 5" id="KW-0408">Iron</keyword>
<comment type="similarity">
    <text evidence="1">Belongs to the carotenoid oxygenase family.</text>
</comment>
<reference evidence="6" key="1">
    <citation type="submission" date="2015-11" db="EMBL/GenBank/DDBJ databases">
        <title>De novo transcriptome assembly of four potential Pierce s Disease insect vectors from Arizona vineyards.</title>
        <authorList>
            <person name="Tassone E.E."/>
        </authorList>
    </citation>
    <scope>NUCLEOTIDE SEQUENCE</scope>
</reference>
<evidence type="ECO:0000256" key="5">
    <source>
        <dbReference type="PIRSR" id="PIRSR604294-1"/>
    </source>
</evidence>
<feature type="binding site" evidence="5">
    <location>
        <position position="301"/>
    </location>
    <ligand>
        <name>Fe cation</name>
        <dbReference type="ChEBI" id="CHEBI:24875"/>
        <note>catalytic</note>
    </ligand>
</feature>
<feature type="binding site" evidence="5">
    <location>
        <position position="229"/>
    </location>
    <ligand>
        <name>Fe cation</name>
        <dbReference type="ChEBI" id="CHEBI:24875"/>
        <note>catalytic</note>
    </ligand>
</feature>
<keyword evidence="2 5" id="KW-0479">Metal-binding</keyword>
<keyword evidence="3" id="KW-0560">Oxidoreductase</keyword>
<comment type="cofactor">
    <cofactor evidence="5">
        <name>Fe(2+)</name>
        <dbReference type="ChEBI" id="CHEBI:29033"/>
    </cofactor>
    <text evidence="5">Binds 1 Fe(2+) ion per subunit.</text>
</comment>
<dbReference type="PANTHER" id="PTHR10543:SF24">
    <property type="entry name" value="CAROTENOID ISOMEROOXYGENASE"/>
    <property type="match status" value="1"/>
</dbReference>
<proteinExistence type="inferred from homology"/>
<dbReference type="GO" id="GO:0016121">
    <property type="term" value="P:carotene catabolic process"/>
    <property type="evidence" value="ECO:0007669"/>
    <property type="project" value="TreeGrafter"/>
</dbReference>
<feature type="binding site" evidence="5">
    <location>
        <position position="507"/>
    </location>
    <ligand>
        <name>Fe cation</name>
        <dbReference type="ChEBI" id="CHEBI:24875"/>
        <note>catalytic</note>
    </ligand>
</feature>